<dbReference type="Proteomes" id="UP000355283">
    <property type="component" value="Unassembled WGS sequence"/>
</dbReference>
<dbReference type="EMBL" id="SDOX01000007">
    <property type="protein sequence ID" value="TFJ86958.1"/>
    <property type="molecule type" value="Genomic_DNA"/>
</dbReference>
<organism evidence="2 3">
    <name type="scientific">Nannochloropsis salina CCMP1776</name>
    <dbReference type="NCBI Taxonomy" id="1027361"/>
    <lineage>
        <taxon>Eukaryota</taxon>
        <taxon>Sar</taxon>
        <taxon>Stramenopiles</taxon>
        <taxon>Ochrophyta</taxon>
        <taxon>Eustigmatophyceae</taxon>
        <taxon>Eustigmatales</taxon>
        <taxon>Monodopsidaceae</taxon>
        <taxon>Microchloropsis</taxon>
        <taxon>Microchloropsis salina</taxon>
    </lineage>
</organism>
<feature type="compositionally biased region" description="Basic and acidic residues" evidence="1">
    <location>
        <begin position="105"/>
        <end position="125"/>
    </location>
</feature>
<sequence>MNTFPSGSRIAFFVFRETGARCLDSRQALLMKEVKDKAMRNPHLDTLPEEEEEEEETEGAAWTTSSKTRASLRKRKWDAGTEGLKGRKGRKVDKAFLSRRAWRKKRDERGEPGGGEGGRDGHFIS</sequence>
<feature type="compositionally biased region" description="Acidic residues" evidence="1">
    <location>
        <begin position="47"/>
        <end position="58"/>
    </location>
</feature>
<dbReference type="AlphaFoldDB" id="A0A4D9DE30"/>
<protein>
    <submittedName>
        <fullName evidence="2">Uncharacterized protein</fullName>
    </submittedName>
</protein>
<evidence type="ECO:0000313" key="3">
    <source>
        <dbReference type="Proteomes" id="UP000355283"/>
    </source>
</evidence>
<keyword evidence="3" id="KW-1185">Reference proteome</keyword>
<reference evidence="2 3" key="1">
    <citation type="submission" date="2019-01" db="EMBL/GenBank/DDBJ databases">
        <title>Nuclear Genome Assembly of the Microalgal Biofuel strain Nannochloropsis salina CCMP1776.</title>
        <authorList>
            <person name="Hovde B."/>
        </authorList>
    </citation>
    <scope>NUCLEOTIDE SEQUENCE [LARGE SCALE GENOMIC DNA]</scope>
    <source>
        <strain evidence="2 3">CCMP1776</strain>
    </source>
</reference>
<evidence type="ECO:0000313" key="2">
    <source>
        <dbReference type="EMBL" id="TFJ86958.1"/>
    </source>
</evidence>
<proteinExistence type="predicted"/>
<name>A0A4D9DE30_9STRA</name>
<gene>
    <name evidence="2" type="ORF">NSK_002045</name>
</gene>
<accession>A0A4D9DE30</accession>
<evidence type="ECO:0000256" key="1">
    <source>
        <dbReference type="SAM" id="MobiDB-lite"/>
    </source>
</evidence>
<feature type="region of interest" description="Disordered" evidence="1">
    <location>
        <begin position="40"/>
        <end position="125"/>
    </location>
</feature>
<comment type="caution">
    <text evidence="2">The sequence shown here is derived from an EMBL/GenBank/DDBJ whole genome shotgun (WGS) entry which is preliminary data.</text>
</comment>